<organism evidence="1 2">
    <name type="scientific">Nostoc linckia z8</name>
    <dbReference type="NCBI Taxonomy" id="1628746"/>
    <lineage>
        <taxon>Bacteria</taxon>
        <taxon>Bacillati</taxon>
        <taxon>Cyanobacteriota</taxon>
        <taxon>Cyanophyceae</taxon>
        <taxon>Nostocales</taxon>
        <taxon>Nostocaceae</taxon>
        <taxon>Nostoc</taxon>
    </lineage>
</organism>
<comment type="caution">
    <text evidence="1">The sequence shown here is derived from an EMBL/GenBank/DDBJ whole genome shotgun (WGS) entry which is preliminary data.</text>
</comment>
<proteinExistence type="predicted"/>
<evidence type="ECO:0000313" key="2">
    <source>
        <dbReference type="Proteomes" id="UP000222310"/>
    </source>
</evidence>
<dbReference type="EMBL" id="LAHD01000047">
    <property type="protein sequence ID" value="PHK02834.1"/>
    <property type="molecule type" value="Genomic_DNA"/>
</dbReference>
<sequence>MHVNFRKLIFFKKQKCNILRPQPGEIWKVNGSITSPLNFLSRDQQNLYSSLARNFLAGNSPPRYVMIVKEPELSENIEEEWLIVYVMLLSVETDFVSNIDLLIPARISGLDRDLLAETWHIIPTLACNLLQPVGKRLSRQIYDYLLTVTDYHNGLVSQLPAMREIQHLGLTDDNSYSGNKQKIQNFHKAEQDWSDVLTVPVAAYYTYLKSIKFTQAILNEALQLEQDLQSDKNLRFYGFNK</sequence>
<dbReference type="Proteomes" id="UP000222310">
    <property type="component" value="Unassembled WGS sequence"/>
</dbReference>
<evidence type="ECO:0000313" key="1">
    <source>
        <dbReference type="EMBL" id="PHK02834.1"/>
    </source>
</evidence>
<dbReference type="AlphaFoldDB" id="A0A9Q5ZB75"/>
<protein>
    <submittedName>
        <fullName evidence="1">Uncharacterized protein</fullName>
    </submittedName>
</protein>
<name>A0A9Q5ZB75_NOSLI</name>
<accession>A0A9Q5ZB75</accession>
<reference evidence="1 2" key="1">
    <citation type="submission" date="2015-02" db="EMBL/GenBank/DDBJ databases">
        <title>Nostoc linckia genome annotation.</title>
        <authorList>
            <person name="Zhou Z."/>
        </authorList>
    </citation>
    <scope>NUCLEOTIDE SEQUENCE [LARGE SCALE GENOMIC DNA]</scope>
    <source>
        <strain evidence="2">z8</strain>
    </source>
</reference>
<gene>
    <name evidence="1" type="ORF">VF08_17470</name>
</gene>